<reference evidence="3" key="1">
    <citation type="submission" date="2020-11" db="EMBL/GenBank/DDBJ databases">
        <authorList>
            <person name="Tran Van P."/>
        </authorList>
    </citation>
    <scope>NUCLEOTIDE SEQUENCE</scope>
</reference>
<name>A0A7R9QQ40_9ACAR</name>
<sequence length="159" mass="18513">MKGLIGMFYIIFVLTSFGAIFDNRKFAPIVEILRCLVYLPFDYYLIASVHWHIGANEYLIMSLTVWVVRVVHVVSIIFWVLYLITRFIQNKRDHNSSEYMMASNGEKDVESDTSSMIARNKCQTIFMIFSILLGVMVFLSAWLSRMDSCAQMLNEWKIA</sequence>
<protein>
    <recommendedName>
        <fullName evidence="2">Alkylglycerol monooxygenase C-terminal domain-containing protein</fullName>
    </recommendedName>
</protein>
<keyword evidence="1" id="KW-0812">Transmembrane</keyword>
<dbReference type="Pfam" id="PF24858">
    <property type="entry name" value="AGMP_C"/>
    <property type="match status" value="1"/>
</dbReference>
<organism evidence="3">
    <name type="scientific">Oppiella nova</name>
    <dbReference type="NCBI Taxonomy" id="334625"/>
    <lineage>
        <taxon>Eukaryota</taxon>
        <taxon>Metazoa</taxon>
        <taxon>Ecdysozoa</taxon>
        <taxon>Arthropoda</taxon>
        <taxon>Chelicerata</taxon>
        <taxon>Arachnida</taxon>
        <taxon>Acari</taxon>
        <taxon>Acariformes</taxon>
        <taxon>Sarcoptiformes</taxon>
        <taxon>Oribatida</taxon>
        <taxon>Brachypylina</taxon>
        <taxon>Oppioidea</taxon>
        <taxon>Oppiidae</taxon>
        <taxon>Oppiella</taxon>
    </lineage>
</organism>
<keyword evidence="1" id="KW-1133">Transmembrane helix</keyword>
<dbReference type="EMBL" id="OC922606">
    <property type="protein sequence ID" value="CAD7654299.1"/>
    <property type="molecule type" value="Genomic_DNA"/>
</dbReference>
<dbReference type="OrthoDB" id="6482831at2759"/>
<proteinExistence type="predicted"/>
<dbReference type="Proteomes" id="UP000728032">
    <property type="component" value="Unassembled WGS sequence"/>
</dbReference>
<dbReference type="InterPro" id="IPR056853">
    <property type="entry name" value="AGMP_C"/>
</dbReference>
<feature type="transmembrane region" description="Helical" evidence="1">
    <location>
        <begin position="6"/>
        <end position="23"/>
    </location>
</feature>
<evidence type="ECO:0000259" key="2">
    <source>
        <dbReference type="Pfam" id="PF24858"/>
    </source>
</evidence>
<evidence type="ECO:0000313" key="4">
    <source>
        <dbReference type="Proteomes" id="UP000728032"/>
    </source>
</evidence>
<dbReference type="EMBL" id="CAJPVJ010007781">
    <property type="protein sequence ID" value="CAG2171486.1"/>
    <property type="molecule type" value="Genomic_DNA"/>
</dbReference>
<evidence type="ECO:0000256" key="1">
    <source>
        <dbReference type="SAM" id="Phobius"/>
    </source>
</evidence>
<feature type="transmembrane region" description="Helical" evidence="1">
    <location>
        <begin position="124"/>
        <end position="143"/>
    </location>
</feature>
<evidence type="ECO:0000313" key="3">
    <source>
        <dbReference type="EMBL" id="CAD7654299.1"/>
    </source>
</evidence>
<keyword evidence="4" id="KW-1185">Reference proteome</keyword>
<feature type="transmembrane region" description="Helical" evidence="1">
    <location>
        <begin position="35"/>
        <end position="53"/>
    </location>
</feature>
<dbReference type="AlphaFoldDB" id="A0A7R9QQ40"/>
<feature type="transmembrane region" description="Helical" evidence="1">
    <location>
        <begin position="59"/>
        <end position="84"/>
    </location>
</feature>
<keyword evidence="1" id="KW-0472">Membrane</keyword>
<feature type="domain" description="Alkylglycerol monooxygenase C-terminal" evidence="2">
    <location>
        <begin position="4"/>
        <end position="43"/>
    </location>
</feature>
<gene>
    <name evidence="3" type="ORF">ONB1V03_LOCUS10946</name>
</gene>
<accession>A0A7R9QQ40</accession>